<proteinExistence type="inferred from homology"/>
<dbReference type="PRINTS" id="PR00081">
    <property type="entry name" value="GDHRDH"/>
</dbReference>
<keyword evidence="2" id="KW-0560">Oxidoreductase</keyword>
<organism evidence="4">
    <name type="scientific">marine metagenome</name>
    <dbReference type="NCBI Taxonomy" id="408172"/>
    <lineage>
        <taxon>unclassified sequences</taxon>
        <taxon>metagenomes</taxon>
        <taxon>ecological metagenomes</taxon>
    </lineage>
</organism>
<dbReference type="InterPro" id="IPR002347">
    <property type="entry name" value="SDR_fam"/>
</dbReference>
<dbReference type="PANTHER" id="PTHR42760">
    <property type="entry name" value="SHORT-CHAIN DEHYDROGENASES/REDUCTASES FAMILY MEMBER"/>
    <property type="match status" value="1"/>
</dbReference>
<comment type="similarity">
    <text evidence="1">Belongs to the short-chain dehydrogenases/reductases (SDR) family.</text>
</comment>
<dbReference type="InterPro" id="IPR036291">
    <property type="entry name" value="NAD(P)-bd_dom_sf"/>
</dbReference>
<evidence type="ECO:0000256" key="1">
    <source>
        <dbReference type="ARBA" id="ARBA00006484"/>
    </source>
</evidence>
<dbReference type="FunFam" id="3.40.50.720:FF:000173">
    <property type="entry name" value="3-oxoacyl-[acyl-carrier protein] reductase"/>
    <property type="match status" value="1"/>
</dbReference>
<dbReference type="SMART" id="SM00822">
    <property type="entry name" value="PKS_KR"/>
    <property type="match status" value="1"/>
</dbReference>
<dbReference type="PRINTS" id="PR00080">
    <property type="entry name" value="SDRFAMILY"/>
</dbReference>
<dbReference type="InterPro" id="IPR057326">
    <property type="entry name" value="KR_dom"/>
</dbReference>
<dbReference type="SUPFAM" id="SSF51735">
    <property type="entry name" value="NAD(P)-binding Rossmann-fold domains"/>
    <property type="match status" value="1"/>
</dbReference>
<dbReference type="InterPro" id="IPR020904">
    <property type="entry name" value="Sc_DH/Rdtase_CS"/>
</dbReference>
<dbReference type="Pfam" id="PF00106">
    <property type="entry name" value="adh_short"/>
    <property type="match status" value="1"/>
</dbReference>
<dbReference type="Gene3D" id="3.40.50.720">
    <property type="entry name" value="NAD(P)-binding Rossmann-like Domain"/>
    <property type="match status" value="1"/>
</dbReference>
<evidence type="ECO:0000313" key="4">
    <source>
        <dbReference type="EMBL" id="SVA09477.1"/>
    </source>
</evidence>
<accession>A0A381T4D7</accession>
<dbReference type="GO" id="GO:0016616">
    <property type="term" value="F:oxidoreductase activity, acting on the CH-OH group of donors, NAD or NADP as acceptor"/>
    <property type="evidence" value="ECO:0007669"/>
    <property type="project" value="TreeGrafter"/>
</dbReference>
<dbReference type="EMBL" id="UINC01003815">
    <property type="protein sequence ID" value="SVA09477.1"/>
    <property type="molecule type" value="Genomic_DNA"/>
</dbReference>
<evidence type="ECO:0000256" key="2">
    <source>
        <dbReference type="ARBA" id="ARBA00023002"/>
    </source>
</evidence>
<sequence>MTERLKDKVCLVTGGSRGLGKAMAIAFAKEGAKAVGITYIAQERSAKETYEEITSFGCNAYMHRVEVTNRESIKDWLKQISDAEGRVDVLVNNAGINRQGPIDTVSEEDWDDIMAVNLKGPFLISQEILPIMIGIGGGRIINIASVSGLYGGPTTAHYAASKAGLISLTQVLARWGADHNIFVNSISPGIIETDLTREELRGGGGKTVVGLTLLKRPGQVEDVASIAVMLASDEQNYMTGQTISPNGGSYFVD</sequence>
<feature type="domain" description="Ketoreductase" evidence="3">
    <location>
        <begin position="8"/>
        <end position="193"/>
    </location>
</feature>
<dbReference type="PROSITE" id="PS00061">
    <property type="entry name" value="ADH_SHORT"/>
    <property type="match status" value="1"/>
</dbReference>
<gene>
    <name evidence="4" type="ORF">METZ01_LOCUS62331</name>
</gene>
<reference evidence="4" key="1">
    <citation type="submission" date="2018-05" db="EMBL/GenBank/DDBJ databases">
        <authorList>
            <person name="Lanie J.A."/>
            <person name="Ng W.-L."/>
            <person name="Kazmierczak K.M."/>
            <person name="Andrzejewski T.M."/>
            <person name="Davidsen T.M."/>
            <person name="Wayne K.J."/>
            <person name="Tettelin H."/>
            <person name="Glass J.I."/>
            <person name="Rusch D."/>
            <person name="Podicherti R."/>
            <person name="Tsui H.-C.T."/>
            <person name="Winkler M.E."/>
        </authorList>
    </citation>
    <scope>NUCLEOTIDE SEQUENCE</scope>
</reference>
<protein>
    <recommendedName>
        <fullName evidence="3">Ketoreductase domain-containing protein</fullName>
    </recommendedName>
</protein>
<name>A0A381T4D7_9ZZZZ</name>
<evidence type="ECO:0000259" key="3">
    <source>
        <dbReference type="SMART" id="SM00822"/>
    </source>
</evidence>
<dbReference type="AlphaFoldDB" id="A0A381T4D7"/>